<dbReference type="InterPro" id="IPR037401">
    <property type="entry name" value="SnoaL-like"/>
</dbReference>
<feature type="domain" description="SnoaL-like" evidence="1">
    <location>
        <begin position="24"/>
        <end position="155"/>
    </location>
</feature>
<dbReference type="AlphaFoldDB" id="A0A6G4XA81"/>
<dbReference type="RefSeq" id="WP_165329976.1">
    <property type="nucleotide sequence ID" value="NZ_JAAKZW010000003.1"/>
</dbReference>
<evidence type="ECO:0000313" key="3">
    <source>
        <dbReference type="Proteomes" id="UP000481109"/>
    </source>
</evidence>
<dbReference type="EMBL" id="JAAKZW010000003">
    <property type="protein sequence ID" value="NGO74456.1"/>
    <property type="molecule type" value="Genomic_DNA"/>
</dbReference>
<dbReference type="Proteomes" id="UP000481109">
    <property type="component" value="Unassembled WGS sequence"/>
</dbReference>
<comment type="caution">
    <text evidence="2">The sequence shown here is derived from an EMBL/GenBank/DDBJ whole genome shotgun (WGS) entry which is preliminary data.</text>
</comment>
<evidence type="ECO:0000313" key="2">
    <source>
        <dbReference type="EMBL" id="NGO74456.1"/>
    </source>
</evidence>
<dbReference type="InterPro" id="IPR032710">
    <property type="entry name" value="NTF2-like_dom_sf"/>
</dbReference>
<dbReference type="SUPFAM" id="SSF54427">
    <property type="entry name" value="NTF2-like"/>
    <property type="match status" value="1"/>
</dbReference>
<accession>A0A6G4XA81</accession>
<protein>
    <submittedName>
        <fullName evidence="2">SnoaL-like domain-containing protein</fullName>
    </submittedName>
</protein>
<keyword evidence="3" id="KW-1185">Reference proteome</keyword>
<dbReference type="Pfam" id="PF13577">
    <property type="entry name" value="SnoaL_4"/>
    <property type="match status" value="1"/>
</dbReference>
<sequence length="162" mass="18294">MTVELIDTRTERLGRAQEFAALHRQAEQFYARQMRILDTHDVAAWGGLFTEDATLDLPFLPEPVPARTGLTRYPRAGAARRRRAGHRLTHWVGRLDLLPGHDHALRTRCSALVHAPSDESESQALHMGGGKSLYVCVMEDALVPSRGEWRIAHRRVLRDDLA</sequence>
<gene>
    <name evidence="2" type="ORF">G6045_01975</name>
</gene>
<name>A0A6G4XA81_9ACTN</name>
<dbReference type="CDD" id="cd00531">
    <property type="entry name" value="NTF2_like"/>
    <property type="match status" value="1"/>
</dbReference>
<reference evidence="2 3" key="1">
    <citation type="submission" date="2020-02" db="EMBL/GenBank/DDBJ databases">
        <title>Whole-genome analyses of novel actinobacteria.</title>
        <authorList>
            <person name="Sahin N."/>
            <person name="Tokatli A."/>
        </authorList>
    </citation>
    <scope>NUCLEOTIDE SEQUENCE [LARGE SCALE GENOMIC DNA]</scope>
    <source>
        <strain evidence="2 3">YC504</strain>
    </source>
</reference>
<proteinExistence type="predicted"/>
<evidence type="ECO:0000259" key="1">
    <source>
        <dbReference type="Pfam" id="PF13577"/>
    </source>
</evidence>
<organism evidence="2 3">
    <name type="scientific">Streptomyces mesophilus</name>
    <dbReference type="NCBI Taxonomy" id="1775132"/>
    <lineage>
        <taxon>Bacteria</taxon>
        <taxon>Bacillati</taxon>
        <taxon>Actinomycetota</taxon>
        <taxon>Actinomycetes</taxon>
        <taxon>Kitasatosporales</taxon>
        <taxon>Streptomycetaceae</taxon>
        <taxon>Streptomyces</taxon>
    </lineage>
</organism>
<dbReference type="Gene3D" id="3.10.450.50">
    <property type="match status" value="1"/>
</dbReference>